<evidence type="ECO:0000313" key="1">
    <source>
        <dbReference type="EMBL" id="UJF31623.1"/>
    </source>
</evidence>
<dbReference type="RefSeq" id="WP_235117968.1">
    <property type="nucleotide sequence ID" value="NZ_CP090978.1"/>
</dbReference>
<reference evidence="1 2" key="1">
    <citation type="journal article" date="2024" name="Int. J. Syst. Evol. Microbiol.">
        <title>Paenibacillus hexagrammi sp. nov., a novel bacterium isolated from the gut content of Hexagrammos agrammus.</title>
        <authorList>
            <person name="Jung H.K."/>
            <person name="Kim D.G."/>
            <person name="Zin H."/>
            <person name="Park J."/>
            <person name="Jung H."/>
            <person name="Kim Y.O."/>
            <person name="Kong H.J."/>
            <person name="Kim J.W."/>
            <person name="Kim Y.S."/>
        </authorList>
    </citation>
    <scope>NUCLEOTIDE SEQUENCE [LARGE SCALE GENOMIC DNA]</scope>
    <source>
        <strain evidence="1 2">YPD9-1</strain>
    </source>
</reference>
<dbReference type="InterPro" id="IPR032322">
    <property type="entry name" value="DUF4850"/>
</dbReference>
<evidence type="ECO:0000313" key="2">
    <source>
        <dbReference type="Proteomes" id="UP001649230"/>
    </source>
</evidence>
<sequence length="115" mass="12709">MNPDDSQEFVNYLDNGACIGCQISNIGTYFPDLKDWAEEQGFPAEDSPEFTSRKLIDANHLTYTLQAPQGYILNGAAYQEHGEGGGVFRNQKVQMKASSKDAASAILHFFVSQNK</sequence>
<dbReference type="Pfam" id="PF16142">
    <property type="entry name" value="DUF4850"/>
    <property type="match status" value="1"/>
</dbReference>
<dbReference type="EMBL" id="CP090978">
    <property type="protein sequence ID" value="UJF31623.1"/>
    <property type="molecule type" value="Genomic_DNA"/>
</dbReference>
<dbReference type="Proteomes" id="UP001649230">
    <property type="component" value="Chromosome"/>
</dbReference>
<protein>
    <submittedName>
        <fullName evidence="1">DUF4850 domain-containing protein</fullName>
    </submittedName>
</protein>
<proteinExistence type="predicted"/>
<accession>A0ABY3SC97</accession>
<gene>
    <name evidence="1" type="ORF">L0M14_17685</name>
</gene>
<keyword evidence="2" id="KW-1185">Reference proteome</keyword>
<organism evidence="1 2">
    <name type="scientific">Paenibacillus hexagrammi</name>
    <dbReference type="NCBI Taxonomy" id="2908839"/>
    <lineage>
        <taxon>Bacteria</taxon>
        <taxon>Bacillati</taxon>
        <taxon>Bacillota</taxon>
        <taxon>Bacilli</taxon>
        <taxon>Bacillales</taxon>
        <taxon>Paenibacillaceae</taxon>
        <taxon>Paenibacillus</taxon>
    </lineage>
</organism>
<name>A0ABY3SC97_9BACL</name>